<dbReference type="InterPro" id="IPR036412">
    <property type="entry name" value="HAD-like_sf"/>
</dbReference>
<dbReference type="EMBL" id="HBFB01028971">
    <property type="protein sequence ID" value="CAD8692032.1"/>
    <property type="molecule type" value="Transcribed_RNA"/>
</dbReference>
<dbReference type="Gene3D" id="3.40.50.1000">
    <property type="entry name" value="HAD superfamily/HAD-like"/>
    <property type="match status" value="2"/>
</dbReference>
<proteinExistence type="predicted"/>
<feature type="compositionally biased region" description="Low complexity" evidence="2">
    <location>
        <begin position="240"/>
        <end position="276"/>
    </location>
</feature>
<dbReference type="InterPro" id="IPR005519">
    <property type="entry name" value="Acid_phosphat_B-like"/>
</dbReference>
<evidence type="ECO:0000256" key="3">
    <source>
        <dbReference type="SAM" id="Phobius"/>
    </source>
</evidence>
<name>A0A7S0RZW2_9CHLO</name>
<sequence length="435" mass="47290">MSILAQGPQTYHRLEEEEGFNNAFRTSDLLLLAGRQDPTAVKPWYRRPAFLWFLGIAMASMVTGAIVWTAVRTSQSEAALYSPECMLPLGGGYVGPGGSMNSMRTDSTWCTQQIQLYFNKRVGVYYKEVEAIARSAIAYFEKLSLTTPPSPEQVVVFDIDETVLSNAVEWMGSSRALAQQQSQQALPWDAQPQHSSHWSFILTPASHYTAPRDRLLLQGQQGSQAPRTTVAASTGSRSKAGVASSGQSDQQQQEGGSSSSGSAAAAATTTADSQAEVDAGRDVGERIVSRLAGPSLKGANAVDRPPLEAVRELYRWLYAHNYSVAFITGRKEAARADTSANLALAGYGTLCPTPDGANASTPNSGRTREPCYVALHLRQESDNRLASVFKPERRKQIQDLGFILVGNIGDQFSDLEGLWHADASWKLPNPAYYIM</sequence>
<dbReference type="SUPFAM" id="SSF56784">
    <property type="entry name" value="HAD-like"/>
    <property type="match status" value="1"/>
</dbReference>
<evidence type="ECO:0000313" key="4">
    <source>
        <dbReference type="EMBL" id="CAD8692032.1"/>
    </source>
</evidence>
<feature type="region of interest" description="Disordered" evidence="2">
    <location>
        <begin position="219"/>
        <end position="280"/>
    </location>
</feature>
<reference evidence="4" key="1">
    <citation type="submission" date="2021-01" db="EMBL/GenBank/DDBJ databases">
        <authorList>
            <person name="Corre E."/>
            <person name="Pelletier E."/>
            <person name="Niang G."/>
            <person name="Scheremetjew M."/>
            <person name="Finn R."/>
            <person name="Kale V."/>
            <person name="Holt S."/>
            <person name="Cochrane G."/>
            <person name="Meng A."/>
            <person name="Brown T."/>
            <person name="Cohen L."/>
        </authorList>
    </citation>
    <scope>NUCLEOTIDE SEQUENCE</scope>
    <source>
        <strain evidence="4">SAG 11-49</strain>
    </source>
</reference>
<organism evidence="4">
    <name type="scientific">Chlamydomonas leiostraca</name>
    <dbReference type="NCBI Taxonomy" id="1034604"/>
    <lineage>
        <taxon>Eukaryota</taxon>
        <taxon>Viridiplantae</taxon>
        <taxon>Chlorophyta</taxon>
        <taxon>core chlorophytes</taxon>
        <taxon>Chlorophyceae</taxon>
        <taxon>CS clade</taxon>
        <taxon>Chlamydomonadales</taxon>
        <taxon>Chlamydomonadaceae</taxon>
        <taxon>Chlamydomonas</taxon>
    </lineage>
</organism>
<evidence type="ECO:0008006" key="5">
    <source>
        <dbReference type="Google" id="ProtNLM"/>
    </source>
</evidence>
<feature type="compositionally biased region" description="Polar residues" evidence="2">
    <location>
        <begin position="219"/>
        <end position="237"/>
    </location>
</feature>
<evidence type="ECO:0000256" key="1">
    <source>
        <dbReference type="ARBA" id="ARBA00022729"/>
    </source>
</evidence>
<dbReference type="PANTHER" id="PTHR31284">
    <property type="entry name" value="ACID PHOSPHATASE-LIKE PROTEIN"/>
    <property type="match status" value="1"/>
</dbReference>
<dbReference type="Pfam" id="PF03767">
    <property type="entry name" value="Acid_phosphat_B"/>
    <property type="match status" value="1"/>
</dbReference>
<dbReference type="InterPro" id="IPR023214">
    <property type="entry name" value="HAD_sf"/>
</dbReference>
<feature type="transmembrane region" description="Helical" evidence="3">
    <location>
        <begin position="49"/>
        <end position="71"/>
    </location>
</feature>
<keyword evidence="1" id="KW-0732">Signal</keyword>
<protein>
    <recommendedName>
        <fullName evidence="5">Acid phosphatase</fullName>
    </recommendedName>
</protein>
<evidence type="ECO:0000256" key="2">
    <source>
        <dbReference type="SAM" id="MobiDB-lite"/>
    </source>
</evidence>
<dbReference type="AlphaFoldDB" id="A0A7S0RZW2"/>
<keyword evidence="3" id="KW-1133">Transmembrane helix</keyword>
<gene>
    <name evidence="4" type="ORF">CLEI1391_LOCUS16215</name>
</gene>
<accession>A0A7S0RZW2</accession>
<keyword evidence="3" id="KW-0812">Transmembrane</keyword>
<dbReference type="PANTHER" id="PTHR31284:SF10">
    <property type="entry name" value="ACID PHOSPHATASE-LIKE PROTEIN"/>
    <property type="match status" value="1"/>
</dbReference>
<keyword evidence="3" id="KW-0472">Membrane</keyword>